<dbReference type="Proteomes" id="UP000729402">
    <property type="component" value="Unassembled WGS sequence"/>
</dbReference>
<feature type="chain" id="PRO_5035290526" evidence="2">
    <location>
        <begin position="41"/>
        <end position="93"/>
    </location>
</feature>
<protein>
    <submittedName>
        <fullName evidence="3">Uncharacterized protein</fullName>
    </submittedName>
</protein>
<feature type="signal peptide" evidence="2">
    <location>
        <begin position="1"/>
        <end position="40"/>
    </location>
</feature>
<evidence type="ECO:0000256" key="1">
    <source>
        <dbReference type="SAM" id="MobiDB-lite"/>
    </source>
</evidence>
<comment type="caution">
    <text evidence="3">The sequence shown here is derived from an EMBL/GenBank/DDBJ whole genome shotgun (WGS) entry which is preliminary data.</text>
</comment>
<feature type="region of interest" description="Disordered" evidence="1">
    <location>
        <begin position="52"/>
        <end position="93"/>
    </location>
</feature>
<dbReference type="EMBL" id="JAAALK010000082">
    <property type="protein sequence ID" value="KAG8085222.1"/>
    <property type="molecule type" value="Genomic_DNA"/>
</dbReference>
<accession>A0A8J5W8S4</accession>
<evidence type="ECO:0000256" key="2">
    <source>
        <dbReference type="SAM" id="SignalP"/>
    </source>
</evidence>
<feature type="compositionally biased region" description="Pro residues" evidence="1">
    <location>
        <begin position="83"/>
        <end position="93"/>
    </location>
</feature>
<gene>
    <name evidence="3" type="ORF">GUJ93_ZPchr0010g11225</name>
</gene>
<name>A0A8J5W8S4_ZIZPA</name>
<keyword evidence="2" id="KW-0732">Signal</keyword>
<sequence>MSPRIIRSGRRPATVAPLPLPLPLLLISVLLVATMHAGCAVAVQKGGGGAEAAAAAAGRRMLGSHGSWSRPGSPMPNSGPGTIRPPPAGCCDP</sequence>
<organism evidence="3 4">
    <name type="scientific">Zizania palustris</name>
    <name type="common">Northern wild rice</name>
    <dbReference type="NCBI Taxonomy" id="103762"/>
    <lineage>
        <taxon>Eukaryota</taxon>
        <taxon>Viridiplantae</taxon>
        <taxon>Streptophyta</taxon>
        <taxon>Embryophyta</taxon>
        <taxon>Tracheophyta</taxon>
        <taxon>Spermatophyta</taxon>
        <taxon>Magnoliopsida</taxon>
        <taxon>Liliopsida</taxon>
        <taxon>Poales</taxon>
        <taxon>Poaceae</taxon>
        <taxon>BOP clade</taxon>
        <taxon>Oryzoideae</taxon>
        <taxon>Oryzeae</taxon>
        <taxon>Zizaniinae</taxon>
        <taxon>Zizania</taxon>
    </lineage>
</organism>
<evidence type="ECO:0000313" key="3">
    <source>
        <dbReference type="EMBL" id="KAG8085222.1"/>
    </source>
</evidence>
<proteinExistence type="predicted"/>
<keyword evidence="4" id="KW-1185">Reference proteome</keyword>
<reference evidence="3" key="2">
    <citation type="submission" date="2021-02" db="EMBL/GenBank/DDBJ databases">
        <authorList>
            <person name="Kimball J.A."/>
            <person name="Haas M.W."/>
            <person name="Macchietto M."/>
            <person name="Kono T."/>
            <person name="Duquette J."/>
            <person name="Shao M."/>
        </authorList>
    </citation>
    <scope>NUCLEOTIDE SEQUENCE</scope>
    <source>
        <tissue evidence="3">Fresh leaf tissue</tissue>
    </source>
</reference>
<evidence type="ECO:0000313" key="4">
    <source>
        <dbReference type="Proteomes" id="UP000729402"/>
    </source>
</evidence>
<reference evidence="3" key="1">
    <citation type="journal article" date="2021" name="bioRxiv">
        <title>Whole Genome Assembly and Annotation of Northern Wild Rice, Zizania palustris L., Supports a Whole Genome Duplication in the Zizania Genus.</title>
        <authorList>
            <person name="Haas M."/>
            <person name="Kono T."/>
            <person name="Macchietto M."/>
            <person name="Millas R."/>
            <person name="McGilp L."/>
            <person name="Shao M."/>
            <person name="Duquette J."/>
            <person name="Hirsch C.N."/>
            <person name="Kimball J."/>
        </authorList>
    </citation>
    <scope>NUCLEOTIDE SEQUENCE</scope>
    <source>
        <tissue evidence="3">Fresh leaf tissue</tissue>
    </source>
</reference>
<dbReference type="AlphaFoldDB" id="A0A8J5W8S4"/>